<name>A0ABV2ARK6_9EUKA</name>
<organism evidence="1 2">
    <name type="scientific">Bonamia ostreae</name>
    <dbReference type="NCBI Taxonomy" id="126728"/>
    <lineage>
        <taxon>Eukaryota</taxon>
        <taxon>Sar</taxon>
        <taxon>Rhizaria</taxon>
        <taxon>Endomyxa</taxon>
        <taxon>Ascetosporea</taxon>
        <taxon>Haplosporida</taxon>
        <taxon>Bonamia</taxon>
    </lineage>
</organism>
<evidence type="ECO:0000313" key="2">
    <source>
        <dbReference type="Proteomes" id="UP001439008"/>
    </source>
</evidence>
<protein>
    <submittedName>
        <fullName evidence="1">Uncharacterized protein</fullName>
    </submittedName>
</protein>
<feature type="non-terminal residue" evidence="1">
    <location>
        <position position="83"/>
    </location>
</feature>
<gene>
    <name evidence="1" type="ORF">MHBO_003520</name>
</gene>
<dbReference type="EMBL" id="JBDODL010002051">
    <property type="protein sequence ID" value="MES1921997.1"/>
    <property type="molecule type" value="Genomic_DNA"/>
</dbReference>
<proteinExistence type="predicted"/>
<reference evidence="1 2" key="1">
    <citation type="journal article" date="2024" name="BMC Biol.">
        <title>Comparative genomics of Ascetosporea gives new insight into the evolutionary basis for animal parasitism in Rhizaria.</title>
        <authorList>
            <person name="Hiltunen Thoren M."/>
            <person name="Onut-Brannstrom I."/>
            <person name="Alfjorden A."/>
            <person name="Peckova H."/>
            <person name="Swords F."/>
            <person name="Hooper C."/>
            <person name="Holzer A.S."/>
            <person name="Bass D."/>
            <person name="Burki F."/>
        </authorList>
    </citation>
    <scope>NUCLEOTIDE SEQUENCE [LARGE SCALE GENOMIC DNA]</scope>
    <source>
        <strain evidence="1">20-A016</strain>
    </source>
</reference>
<dbReference type="Proteomes" id="UP001439008">
    <property type="component" value="Unassembled WGS sequence"/>
</dbReference>
<evidence type="ECO:0000313" key="1">
    <source>
        <dbReference type="EMBL" id="MES1921997.1"/>
    </source>
</evidence>
<keyword evidence="2" id="KW-1185">Reference proteome</keyword>
<sequence length="83" mass="9401">MEHKDITELNELLSTGIGFTELNGHSYIPGNCVLRALKRIRKLMATDKSLKLRKHLSKLNALSRNIIPAFLHFSDDEHISSVC</sequence>
<accession>A0ABV2ARK6</accession>
<comment type="caution">
    <text evidence="1">The sequence shown here is derived from an EMBL/GenBank/DDBJ whole genome shotgun (WGS) entry which is preliminary data.</text>
</comment>